<dbReference type="Pfam" id="PF00486">
    <property type="entry name" value="Trans_reg_C"/>
    <property type="match status" value="1"/>
</dbReference>
<feature type="domain" description="OmpR/PhoB-type" evidence="7">
    <location>
        <begin position="133"/>
        <end position="230"/>
    </location>
</feature>
<keyword evidence="2" id="KW-0902">Two-component regulatory system</keyword>
<evidence type="ECO:0000256" key="1">
    <source>
        <dbReference type="ARBA" id="ARBA00022553"/>
    </source>
</evidence>
<dbReference type="OrthoDB" id="9790442at2"/>
<evidence type="ECO:0000256" key="4">
    <source>
        <dbReference type="PROSITE-ProRule" id="PRU00169"/>
    </source>
</evidence>
<keyword evidence="9" id="KW-1185">Reference proteome</keyword>
<dbReference type="SUPFAM" id="SSF46894">
    <property type="entry name" value="C-terminal effector domain of the bipartite response regulators"/>
    <property type="match status" value="1"/>
</dbReference>
<dbReference type="Gene3D" id="1.10.10.10">
    <property type="entry name" value="Winged helix-like DNA-binding domain superfamily/Winged helix DNA-binding domain"/>
    <property type="match status" value="1"/>
</dbReference>
<dbReference type="RefSeq" id="WP_111592450.1">
    <property type="nucleotide sequence ID" value="NZ_QLMA01000004.1"/>
</dbReference>
<dbReference type="GO" id="GO:0000976">
    <property type="term" value="F:transcription cis-regulatory region binding"/>
    <property type="evidence" value="ECO:0007669"/>
    <property type="project" value="TreeGrafter"/>
</dbReference>
<evidence type="ECO:0000256" key="5">
    <source>
        <dbReference type="PROSITE-ProRule" id="PRU01091"/>
    </source>
</evidence>
<feature type="modified residue" description="4-aspartylphosphate" evidence="4">
    <location>
        <position position="55"/>
    </location>
</feature>
<dbReference type="GO" id="GO:0032993">
    <property type="term" value="C:protein-DNA complex"/>
    <property type="evidence" value="ECO:0007669"/>
    <property type="project" value="TreeGrafter"/>
</dbReference>
<proteinExistence type="predicted"/>
<dbReference type="PROSITE" id="PS51755">
    <property type="entry name" value="OMPR_PHOB"/>
    <property type="match status" value="1"/>
</dbReference>
<dbReference type="InterPro" id="IPR039420">
    <property type="entry name" value="WalR-like"/>
</dbReference>
<dbReference type="GO" id="GO:0000156">
    <property type="term" value="F:phosphorelay response regulator activity"/>
    <property type="evidence" value="ECO:0007669"/>
    <property type="project" value="TreeGrafter"/>
</dbReference>
<dbReference type="SMART" id="SM00448">
    <property type="entry name" value="REC"/>
    <property type="match status" value="1"/>
</dbReference>
<dbReference type="InterPro" id="IPR036388">
    <property type="entry name" value="WH-like_DNA-bd_sf"/>
</dbReference>
<feature type="domain" description="Response regulatory" evidence="6">
    <location>
        <begin position="6"/>
        <end position="120"/>
    </location>
</feature>
<evidence type="ECO:0000256" key="2">
    <source>
        <dbReference type="ARBA" id="ARBA00023012"/>
    </source>
</evidence>
<dbReference type="CDD" id="cd00383">
    <property type="entry name" value="trans_reg_C"/>
    <property type="match status" value="1"/>
</dbReference>
<evidence type="ECO:0000256" key="3">
    <source>
        <dbReference type="ARBA" id="ARBA00023125"/>
    </source>
</evidence>
<dbReference type="GO" id="GO:0006355">
    <property type="term" value="P:regulation of DNA-templated transcription"/>
    <property type="evidence" value="ECO:0007669"/>
    <property type="project" value="InterPro"/>
</dbReference>
<protein>
    <submittedName>
        <fullName evidence="8">DNA-binding response OmpR family regulator</fullName>
    </submittedName>
</protein>
<dbReference type="InterPro" id="IPR001867">
    <property type="entry name" value="OmpR/PhoB-type_DNA-bd"/>
</dbReference>
<dbReference type="Proteomes" id="UP000249819">
    <property type="component" value="Unassembled WGS sequence"/>
</dbReference>
<evidence type="ECO:0000313" key="8">
    <source>
        <dbReference type="EMBL" id="RAJ81886.1"/>
    </source>
</evidence>
<evidence type="ECO:0000259" key="7">
    <source>
        <dbReference type="PROSITE" id="PS51755"/>
    </source>
</evidence>
<dbReference type="EMBL" id="QLMA01000004">
    <property type="protein sequence ID" value="RAJ81886.1"/>
    <property type="molecule type" value="Genomic_DNA"/>
</dbReference>
<name>A0A327W0W6_9BACT</name>
<accession>A0A327W0W6</accession>
<dbReference type="PROSITE" id="PS50110">
    <property type="entry name" value="RESPONSE_REGULATORY"/>
    <property type="match status" value="1"/>
</dbReference>
<dbReference type="InterPro" id="IPR011006">
    <property type="entry name" value="CheY-like_superfamily"/>
</dbReference>
<evidence type="ECO:0000313" key="9">
    <source>
        <dbReference type="Proteomes" id="UP000249819"/>
    </source>
</evidence>
<organism evidence="8 9">
    <name type="scientific">Chitinophaga dinghuensis</name>
    <dbReference type="NCBI Taxonomy" id="1539050"/>
    <lineage>
        <taxon>Bacteria</taxon>
        <taxon>Pseudomonadati</taxon>
        <taxon>Bacteroidota</taxon>
        <taxon>Chitinophagia</taxon>
        <taxon>Chitinophagales</taxon>
        <taxon>Chitinophagaceae</taxon>
        <taxon>Chitinophaga</taxon>
    </lineage>
</organism>
<keyword evidence="1 4" id="KW-0597">Phosphoprotein</keyword>
<dbReference type="PANTHER" id="PTHR48111">
    <property type="entry name" value="REGULATOR OF RPOS"/>
    <property type="match status" value="1"/>
</dbReference>
<gene>
    <name evidence="8" type="ORF">CLV59_104111</name>
</gene>
<evidence type="ECO:0000259" key="6">
    <source>
        <dbReference type="PROSITE" id="PS50110"/>
    </source>
</evidence>
<dbReference type="Gene3D" id="6.10.250.690">
    <property type="match status" value="1"/>
</dbReference>
<dbReference type="InterPro" id="IPR001789">
    <property type="entry name" value="Sig_transdc_resp-reg_receiver"/>
</dbReference>
<dbReference type="GO" id="GO:0005829">
    <property type="term" value="C:cytosol"/>
    <property type="evidence" value="ECO:0007669"/>
    <property type="project" value="TreeGrafter"/>
</dbReference>
<dbReference type="SMART" id="SM00862">
    <property type="entry name" value="Trans_reg_C"/>
    <property type="match status" value="1"/>
</dbReference>
<feature type="DNA-binding region" description="OmpR/PhoB-type" evidence="5">
    <location>
        <begin position="133"/>
        <end position="230"/>
    </location>
</feature>
<dbReference type="InterPro" id="IPR016032">
    <property type="entry name" value="Sig_transdc_resp-reg_C-effctor"/>
</dbReference>
<sequence>MSQPIRLLLIEDEEVLAGVVAETLEMKGFEVMKAYNGVQGLALYRNYKPDVCVVDIMMPKKDGITLVQEIRATDSKTPLLFLTAKGEIQDVIKGFHAGADDYIKKPFSMEELILRIHALLKRTMGPKEQPLHANHLRIGNYVFDFDRQLLQHNNGDQRLSQREAEILKMLADNQNNITARKDILLDLWGDDSFFNSRNLDVYITRLRKYLQLDENIQIINVRARGYKLII</sequence>
<keyword evidence="3 5" id="KW-0238">DNA-binding</keyword>
<dbReference type="Gene3D" id="3.40.50.2300">
    <property type="match status" value="1"/>
</dbReference>
<reference evidence="8 9" key="1">
    <citation type="submission" date="2018-06" db="EMBL/GenBank/DDBJ databases">
        <title>Genomic Encyclopedia of Archaeal and Bacterial Type Strains, Phase II (KMG-II): from individual species to whole genera.</title>
        <authorList>
            <person name="Goeker M."/>
        </authorList>
    </citation>
    <scope>NUCLEOTIDE SEQUENCE [LARGE SCALE GENOMIC DNA]</scope>
    <source>
        <strain evidence="8 9">DSM 29821</strain>
    </source>
</reference>
<dbReference type="AlphaFoldDB" id="A0A327W0W6"/>
<comment type="caution">
    <text evidence="8">The sequence shown here is derived from an EMBL/GenBank/DDBJ whole genome shotgun (WGS) entry which is preliminary data.</text>
</comment>
<dbReference type="SUPFAM" id="SSF52172">
    <property type="entry name" value="CheY-like"/>
    <property type="match status" value="1"/>
</dbReference>
<dbReference type="PANTHER" id="PTHR48111:SF40">
    <property type="entry name" value="PHOSPHATE REGULON TRANSCRIPTIONAL REGULATORY PROTEIN PHOB"/>
    <property type="match status" value="1"/>
</dbReference>
<dbReference type="Pfam" id="PF00072">
    <property type="entry name" value="Response_reg"/>
    <property type="match status" value="1"/>
</dbReference>